<dbReference type="InterPro" id="IPR005829">
    <property type="entry name" value="Sugar_transporter_CS"/>
</dbReference>
<gene>
    <name evidence="7" type="ORF">OTU49_002150</name>
</gene>
<feature type="non-terminal residue" evidence="7">
    <location>
        <position position="119"/>
    </location>
</feature>
<dbReference type="Pfam" id="PF00083">
    <property type="entry name" value="Sugar_tr"/>
    <property type="match status" value="1"/>
</dbReference>
<keyword evidence="4 5" id="KW-0472">Membrane</keyword>
<dbReference type="InterPro" id="IPR050549">
    <property type="entry name" value="MFS_Trehalose_Transporter"/>
</dbReference>
<dbReference type="PANTHER" id="PTHR48021:SF1">
    <property type="entry name" value="GH07001P-RELATED"/>
    <property type="match status" value="1"/>
</dbReference>
<evidence type="ECO:0000256" key="1">
    <source>
        <dbReference type="ARBA" id="ARBA00004141"/>
    </source>
</evidence>
<evidence type="ECO:0000256" key="2">
    <source>
        <dbReference type="ARBA" id="ARBA00022692"/>
    </source>
</evidence>
<evidence type="ECO:0000259" key="6">
    <source>
        <dbReference type="PROSITE" id="PS50850"/>
    </source>
</evidence>
<reference evidence="7 8" key="1">
    <citation type="journal article" date="2024" name="BMC Genomics">
        <title>Genome assembly of redclaw crayfish (Cherax quadricarinatus) provides insights into its immune adaptation and hypoxia tolerance.</title>
        <authorList>
            <person name="Liu Z."/>
            <person name="Zheng J."/>
            <person name="Li H."/>
            <person name="Fang K."/>
            <person name="Wang S."/>
            <person name="He J."/>
            <person name="Zhou D."/>
            <person name="Weng S."/>
            <person name="Chi M."/>
            <person name="Gu Z."/>
            <person name="He J."/>
            <person name="Li F."/>
            <person name="Wang M."/>
        </authorList>
    </citation>
    <scope>NUCLEOTIDE SEQUENCE [LARGE SCALE GENOMIC DNA]</scope>
    <source>
        <strain evidence="7">ZL_2023a</strain>
    </source>
</reference>
<protein>
    <recommendedName>
        <fullName evidence="6">Major facilitator superfamily (MFS) profile domain-containing protein</fullName>
    </recommendedName>
</protein>
<keyword evidence="3 5" id="KW-1133">Transmembrane helix</keyword>
<dbReference type="GO" id="GO:0022857">
    <property type="term" value="F:transmembrane transporter activity"/>
    <property type="evidence" value="ECO:0007669"/>
    <property type="project" value="InterPro"/>
</dbReference>
<dbReference type="EMBL" id="JARKIK010000029">
    <property type="protein sequence ID" value="KAK8742162.1"/>
    <property type="molecule type" value="Genomic_DNA"/>
</dbReference>
<accession>A0AAW0XE53</accession>
<dbReference type="InterPro" id="IPR020846">
    <property type="entry name" value="MFS_dom"/>
</dbReference>
<dbReference type="InterPro" id="IPR036259">
    <property type="entry name" value="MFS_trans_sf"/>
</dbReference>
<feature type="transmembrane region" description="Helical" evidence="5">
    <location>
        <begin position="26"/>
        <end position="48"/>
    </location>
</feature>
<evidence type="ECO:0000313" key="8">
    <source>
        <dbReference type="Proteomes" id="UP001445076"/>
    </source>
</evidence>
<evidence type="ECO:0000313" key="7">
    <source>
        <dbReference type="EMBL" id="KAK8742162.1"/>
    </source>
</evidence>
<evidence type="ECO:0000256" key="4">
    <source>
        <dbReference type="ARBA" id="ARBA00023136"/>
    </source>
</evidence>
<evidence type="ECO:0000256" key="5">
    <source>
        <dbReference type="SAM" id="Phobius"/>
    </source>
</evidence>
<sequence length="119" mass="12697">AFSGITLPQLTDPQTNDLFLNQSQTAFFGSLGYLGGAVGCCVSAPLVVKLGRRVTLLVTLPIIVASWLSLALSQTVWLILTSRTILGFTNGITFTAAFLYTIEIAHKNIRGILSGIITL</sequence>
<dbReference type="GO" id="GO:0016020">
    <property type="term" value="C:membrane"/>
    <property type="evidence" value="ECO:0007669"/>
    <property type="project" value="UniProtKB-SubCell"/>
</dbReference>
<keyword evidence="2 5" id="KW-0812">Transmembrane</keyword>
<organism evidence="7 8">
    <name type="scientific">Cherax quadricarinatus</name>
    <name type="common">Australian red claw crayfish</name>
    <dbReference type="NCBI Taxonomy" id="27406"/>
    <lineage>
        <taxon>Eukaryota</taxon>
        <taxon>Metazoa</taxon>
        <taxon>Ecdysozoa</taxon>
        <taxon>Arthropoda</taxon>
        <taxon>Crustacea</taxon>
        <taxon>Multicrustacea</taxon>
        <taxon>Malacostraca</taxon>
        <taxon>Eumalacostraca</taxon>
        <taxon>Eucarida</taxon>
        <taxon>Decapoda</taxon>
        <taxon>Pleocyemata</taxon>
        <taxon>Astacidea</taxon>
        <taxon>Parastacoidea</taxon>
        <taxon>Parastacidae</taxon>
        <taxon>Cherax</taxon>
    </lineage>
</organism>
<proteinExistence type="predicted"/>
<dbReference type="Gene3D" id="1.20.1250.20">
    <property type="entry name" value="MFS general substrate transporter like domains"/>
    <property type="match status" value="1"/>
</dbReference>
<evidence type="ECO:0000256" key="3">
    <source>
        <dbReference type="ARBA" id="ARBA00022989"/>
    </source>
</evidence>
<name>A0AAW0XE53_CHEQU</name>
<feature type="non-terminal residue" evidence="7">
    <location>
        <position position="1"/>
    </location>
</feature>
<dbReference type="InterPro" id="IPR005828">
    <property type="entry name" value="MFS_sugar_transport-like"/>
</dbReference>
<dbReference type="PROSITE" id="PS50850">
    <property type="entry name" value="MFS"/>
    <property type="match status" value="1"/>
</dbReference>
<dbReference type="SUPFAM" id="SSF103473">
    <property type="entry name" value="MFS general substrate transporter"/>
    <property type="match status" value="1"/>
</dbReference>
<comment type="subcellular location">
    <subcellularLocation>
        <location evidence="1">Membrane</location>
        <topology evidence="1">Multi-pass membrane protein</topology>
    </subcellularLocation>
</comment>
<feature type="transmembrane region" description="Helical" evidence="5">
    <location>
        <begin position="85"/>
        <end position="102"/>
    </location>
</feature>
<keyword evidence="8" id="KW-1185">Reference proteome</keyword>
<dbReference type="AlphaFoldDB" id="A0AAW0XE53"/>
<feature type="transmembrane region" description="Helical" evidence="5">
    <location>
        <begin position="55"/>
        <end position="79"/>
    </location>
</feature>
<comment type="caution">
    <text evidence="7">The sequence shown here is derived from an EMBL/GenBank/DDBJ whole genome shotgun (WGS) entry which is preliminary data.</text>
</comment>
<dbReference type="Proteomes" id="UP001445076">
    <property type="component" value="Unassembled WGS sequence"/>
</dbReference>
<dbReference type="PANTHER" id="PTHR48021">
    <property type="match status" value="1"/>
</dbReference>
<feature type="domain" description="Major facilitator superfamily (MFS) profile" evidence="6">
    <location>
        <begin position="1"/>
        <end position="119"/>
    </location>
</feature>
<dbReference type="PROSITE" id="PS00217">
    <property type="entry name" value="SUGAR_TRANSPORT_2"/>
    <property type="match status" value="1"/>
</dbReference>